<dbReference type="RefSeq" id="WP_197713784.1">
    <property type="nucleotide sequence ID" value="NZ_AP018558.1"/>
</dbReference>
<accession>A0A2Z6DXB9</accession>
<dbReference type="SUPFAM" id="SSF111384">
    <property type="entry name" value="OmpH-like"/>
    <property type="match status" value="1"/>
</dbReference>
<dbReference type="AlphaFoldDB" id="A0A2Z6DXB9"/>
<proteinExistence type="inferred from homology"/>
<dbReference type="InterPro" id="IPR005632">
    <property type="entry name" value="Chaperone_Skp"/>
</dbReference>
<dbReference type="GO" id="GO:0051082">
    <property type="term" value="F:unfolded protein binding"/>
    <property type="evidence" value="ECO:0007669"/>
    <property type="project" value="InterPro"/>
</dbReference>
<organism evidence="5 6">
    <name type="scientific">Hydrogenophilus thermoluteolus</name>
    <name type="common">Pseudomonas hydrogenothermophila</name>
    <dbReference type="NCBI Taxonomy" id="297"/>
    <lineage>
        <taxon>Bacteria</taxon>
        <taxon>Pseudomonadati</taxon>
        <taxon>Pseudomonadota</taxon>
        <taxon>Hydrogenophilia</taxon>
        <taxon>Hydrogenophilales</taxon>
        <taxon>Hydrogenophilaceae</taxon>
        <taxon>Hydrogenophilus</taxon>
    </lineage>
</organism>
<evidence type="ECO:0000256" key="1">
    <source>
        <dbReference type="ARBA" id="ARBA00022729"/>
    </source>
</evidence>
<reference evidence="5 6" key="1">
    <citation type="submission" date="2018-04" db="EMBL/GenBank/DDBJ databases">
        <title>Complete genome sequence of Hydrogenophilus thermoluteolus TH-1.</title>
        <authorList>
            <person name="Arai H."/>
        </authorList>
    </citation>
    <scope>NUCLEOTIDE SEQUENCE [LARGE SCALE GENOMIC DNA]</scope>
    <source>
        <strain evidence="5 6">TH-1</strain>
    </source>
</reference>
<feature type="signal peptide" evidence="4">
    <location>
        <begin position="1"/>
        <end position="23"/>
    </location>
</feature>
<evidence type="ECO:0000256" key="2">
    <source>
        <dbReference type="PIRNR" id="PIRNR002094"/>
    </source>
</evidence>
<dbReference type="EMBL" id="AP018558">
    <property type="protein sequence ID" value="BBD77134.1"/>
    <property type="molecule type" value="Genomic_DNA"/>
</dbReference>
<protein>
    <submittedName>
        <fullName evidence="5">Outer membrane protein</fullName>
    </submittedName>
</protein>
<dbReference type="InterPro" id="IPR024930">
    <property type="entry name" value="Skp_dom_sf"/>
</dbReference>
<dbReference type="PANTHER" id="PTHR35089:SF1">
    <property type="entry name" value="CHAPERONE PROTEIN SKP"/>
    <property type="match status" value="1"/>
</dbReference>
<evidence type="ECO:0000313" key="6">
    <source>
        <dbReference type="Proteomes" id="UP000262004"/>
    </source>
</evidence>
<keyword evidence="1 4" id="KW-0732">Signal</keyword>
<feature type="chain" id="PRO_5016319383" evidence="4">
    <location>
        <begin position="24"/>
        <end position="167"/>
    </location>
</feature>
<sequence length="167" mass="19529">MKRRWQQAVMAVAFSLASLSVMAQAKIGFVNSERLIKEAAPAVAAQKRLEKEFEPRDRELKRMAQELQQLQQELDTKGASMSENERQRKERAFAELSREFQRKQREFREDLNQRRNEELVQVLDLANQAIKRVAEKKDLDIVFQDAVYANPRIDITDDVIKALENVR</sequence>
<keyword evidence="6" id="KW-1185">Reference proteome</keyword>
<evidence type="ECO:0000313" key="5">
    <source>
        <dbReference type="EMBL" id="BBD77134.1"/>
    </source>
</evidence>
<gene>
    <name evidence="5" type="ORF">HPTL_0866</name>
</gene>
<dbReference type="GO" id="GO:0050821">
    <property type="term" value="P:protein stabilization"/>
    <property type="evidence" value="ECO:0007669"/>
    <property type="project" value="TreeGrafter"/>
</dbReference>
<evidence type="ECO:0000256" key="4">
    <source>
        <dbReference type="SAM" id="SignalP"/>
    </source>
</evidence>
<dbReference type="KEGG" id="htl:HPTL_0866"/>
<comment type="similarity">
    <text evidence="2">Belongs to the skp family.</text>
</comment>
<dbReference type="SMART" id="SM00935">
    <property type="entry name" value="OmpH"/>
    <property type="match status" value="1"/>
</dbReference>
<dbReference type="Pfam" id="PF03938">
    <property type="entry name" value="OmpH"/>
    <property type="match status" value="1"/>
</dbReference>
<feature type="coiled-coil region" evidence="3">
    <location>
        <begin position="60"/>
        <end position="136"/>
    </location>
</feature>
<keyword evidence="3" id="KW-0175">Coiled coil</keyword>
<dbReference type="Proteomes" id="UP000262004">
    <property type="component" value="Chromosome"/>
</dbReference>
<dbReference type="GO" id="GO:0005829">
    <property type="term" value="C:cytosol"/>
    <property type="evidence" value="ECO:0007669"/>
    <property type="project" value="TreeGrafter"/>
</dbReference>
<dbReference type="PIRSF" id="PIRSF002094">
    <property type="entry name" value="OMP26_Skp"/>
    <property type="match status" value="1"/>
</dbReference>
<dbReference type="PANTHER" id="PTHR35089">
    <property type="entry name" value="CHAPERONE PROTEIN SKP"/>
    <property type="match status" value="1"/>
</dbReference>
<name>A0A2Z6DXB9_HYDTE</name>
<evidence type="ECO:0000256" key="3">
    <source>
        <dbReference type="SAM" id="Coils"/>
    </source>
</evidence>
<dbReference type="Gene3D" id="3.30.910.20">
    <property type="entry name" value="Skp domain"/>
    <property type="match status" value="1"/>
</dbReference>